<comment type="caution">
    <text evidence="1">The sequence shown here is derived from an EMBL/GenBank/DDBJ whole genome shotgun (WGS) entry which is preliminary data.</text>
</comment>
<dbReference type="AlphaFoldDB" id="A0A9D4CVD3"/>
<dbReference type="EMBL" id="JAIWYP010000011">
    <property type="protein sequence ID" value="KAH3733242.1"/>
    <property type="molecule type" value="Genomic_DNA"/>
</dbReference>
<reference evidence="1" key="2">
    <citation type="submission" date="2020-11" db="EMBL/GenBank/DDBJ databases">
        <authorList>
            <person name="McCartney M.A."/>
            <person name="Auch B."/>
            <person name="Kono T."/>
            <person name="Mallez S."/>
            <person name="Becker A."/>
            <person name="Gohl D.M."/>
            <person name="Silverstein K.A.T."/>
            <person name="Koren S."/>
            <person name="Bechman K.B."/>
            <person name="Herman A."/>
            <person name="Abrahante J.E."/>
            <person name="Garbe J."/>
        </authorList>
    </citation>
    <scope>NUCLEOTIDE SEQUENCE</scope>
    <source>
        <strain evidence="1">Duluth1</strain>
        <tissue evidence="1">Whole animal</tissue>
    </source>
</reference>
<sequence length="51" mass="5435">MTPASTLPLASMPLPEPHYYTASLRESINPSRAIIKAQKLPGGSVPCMSHS</sequence>
<reference evidence="1" key="1">
    <citation type="journal article" date="2019" name="bioRxiv">
        <title>The Genome of the Zebra Mussel, Dreissena polymorpha: A Resource for Invasive Species Research.</title>
        <authorList>
            <person name="McCartney M.A."/>
            <person name="Auch B."/>
            <person name="Kono T."/>
            <person name="Mallez S."/>
            <person name="Zhang Y."/>
            <person name="Obille A."/>
            <person name="Becker A."/>
            <person name="Abrahante J.E."/>
            <person name="Garbe J."/>
            <person name="Badalamenti J.P."/>
            <person name="Herman A."/>
            <person name="Mangelson H."/>
            <person name="Liachko I."/>
            <person name="Sullivan S."/>
            <person name="Sone E.D."/>
            <person name="Koren S."/>
            <person name="Silverstein K.A.T."/>
            <person name="Beckman K.B."/>
            <person name="Gohl D.M."/>
        </authorList>
    </citation>
    <scope>NUCLEOTIDE SEQUENCE</scope>
    <source>
        <strain evidence="1">Duluth1</strain>
        <tissue evidence="1">Whole animal</tissue>
    </source>
</reference>
<protein>
    <submittedName>
        <fullName evidence="1">Uncharacterized protein</fullName>
    </submittedName>
</protein>
<accession>A0A9D4CVD3</accession>
<evidence type="ECO:0000313" key="1">
    <source>
        <dbReference type="EMBL" id="KAH3733242.1"/>
    </source>
</evidence>
<proteinExistence type="predicted"/>
<evidence type="ECO:0000313" key="2">
    <source>
        <dbReference type="Proteomes" id="UP000828390"/>
    </source>
</evidence>
<organism evidence="1 2">
    <name type="scientific">Dreissena polymorpha</name>
    <name type="common">Zebra mussel</name>
    <name type="synonym">Mytilus polymorpha</name>
    <dbReference type="NCBI Taxonomy" id="45954"/>
    <lineage>
        <taxon>Eukaryota</taxon>
        <taxon>Metazoa</taxon>
        <taxon>Spiralia</taxon>
        <taxon>Lophotrochozoa</taxon>
        <taxon>Mollusca</taxon>
        <taxon>Bivalvia</taxon>
        <taxon>Autobranchia</taxon>
        <taxon>Heteroconchia</taxon>
        <taxon>Euheterodonta</taxon>
        <taxon>Imparidentia</taxon>
        <taxon>Neoheterodontei</taxon>
        <taxon>Myida</taxon>
        <taxon>Dreissenoidea</taxon>
        <taxon>Dreissenidae</taxon>
        <taxon>Dreissena</taxon>
    </lineage>
</organism>
<gene>
    <name evidence="1" type="ORF">DPMN_039667</name>
</gene>
<dbReference type="Proteomes" id="UP000828390">
    <property type="component" value="Unassembled WGS sequence"/>
</dbReference>
<name>A0A9D4CVD3_DREPO</name>
<keyword evidence="2" id="KW-1185">Reference proteome</keyword>